<dbReference type="Proteomes" id="UP000325315">
    <property type="component" value="Unassembled WGS sequence"/>
</dbReference>
<evidence type="ECO:0000313" key="1">
    <source>
        <dbReference type="EMBL" id="KAA3476007.1"/>
    </source>
</evidence>
<organism evidence="1 2">
    <name type="scientific">Gossypium australe</name>
    <dbReference type="NCBI Taxonomy" id="47621"/>
    <lineage>
        <taxon>Eukaryota</taxon>
        <taxon>Viridiplantae</taxon>
        <taxon>Streptophyta</taxon>
        <taxon>Embryophyta</taxon>
        <taxon>Tracheophyta</taxon>
        <taxon>Spermatophyta</taxon>
        <taxon>Magnoliopsida</taxon>
        <taxon>eudicotyledons</taxon>
        <taxon>Gunneridae</taxon>
        <taxon>Pentapetalae</taxon>
        <taxon>rosids</taxon>
        <taxon>malvids</taxon>
        <taxon>Malvales</taxon>
        <taxon>Malvaceae</taxon>
        <taxon>Malvoideae</taxon>
        <taxon>Gossypium</taxon>
    </lineage>
</organism>
<dbReference type="EMBL" id="SMMG02000005">
    <property type="protein sequence ID" value="KAA3476007.1"/>
    <property type="molecule type" value="Genomic_DNA"/>
</dbReference>
<name>A0A5B6W4J8_9ROSI</name>
<proteinExistence type="predicted"/>
<reference evidence="2" key="1">
    <citation type="journal article" date="2019" name="Plant Biotechnol. J.">
        <title>Genome sequencing of the Australian wild diploid species Gossypium australe highlights disease resistance and delayed gland morphogenesis.</title>
        <authorList>
            <person name="Cai Y."/>
            <person name="Cai X."/>
            <person name="Wang Q."/>
            <person name="Wang P."/>
            <person name="Zhang Y."/>
            <person name="Cai C."/>
            <person name="Xu Y."/>
            <person name="Wang K."/>
            <person name="Zhou Z."/>
            <person name="Wang C."/>
            <person name="Geng S."/>
            <person name="Li B."/>
            <person name="Dong Q."/>
            <person name="Hou Y."/>
            <person name="Wang H."/>
            <person name="Ai P."/>
            <person name="Liu Z."/>
            <person name="Yi F."/>
            <person name="Sun M."/>
            <person name="An G."/>
            <person name="Cheng J."/>
            <person name="Zhang Y."/>
            <person name="Shi Q."/>
            <person name="Xie Y."/>
            <person name="Shi X."/>
            <person name="Chang Y."/>
            <person name="Huang F."/>
            <person name="Chen Y."/>
            <person name="Hong S."/>
            <person name="Mi L."/>
            <person name="Sun Q."/>
            <person name="Zhang L."/>
            <person name="Zhou B."/>
            <person name="Peng R."/>
            <person name="Zhang X."/>
            <person name="Liu F."/>
        </authorList>
    </citation>
    <scope>NUCLEOTIDE SEQUENCE [LARGE SCALE GENOMIC DNA]</scope>
    <source>
        <strain evidence="2">cv. PA1801</strain>
    </source>
</reference>
<gene>
    <name evidence="1" type="ORF">EPI10_026119</name>
</gene>
<sequence length="74" mass="8732">MFFKDQSLNLKKISKFFSIPSVGKEQKFDIEERDIKFRSNLLPGLDCLFETAIAMYQYVTKVRLMSFGEESCFF</sequence>
<dbReference type="AlphaFoldDB" id="A0A5B6W4J8"/>
<protein>
    <submittedName>
        <fullName evidence="1">Protein DENND6A</fullName>
    </submittedName>
</protein>
<evidence type="ECO:0000313" key="2">
    <source>
        <dbReference type="Proteomes" id="UP000325315"/>
    </source>
</evidence>
<accession>A0A5B6W4J8</accession>
<keyword evidence="2" id="KW-1185">Reference proteome</keyword>
<comment type="caution">
    <text evidence="1">The sequence shown here is derived from an EMBL/GenBank/DDBJ whole genome shotgun (WGS) entry which is preliminary data.</text>
</comment>
<dbReference type="OrthoDB" id="10265409at2759"/>